<dbReference type="InterPro" id="IPR011990">
    <property type="entry name" value="TPR-like_helical_dom_sf"/>
</dbReference>
<evidence type="ECO:0000256" key="5">
    <source>
        <dbReference type="PROSITE-ProRule" id="PRU10141"/>
    </source>
</evidence>
<evidence type="ECO:0000256" key="3">
    <source>
        <dbReference type="ARBA" id="ARBA00022777"/>
    </source>
</evidence>
<dbReference type="PANTHER" id="PTHR43289:SF34">
    <property type="entry name" value="SERINE_THREONINE-PROTEIN KINASE YBDM-RELATED"/>
    <property type="match status" value="1"/>
</dbReference>
<dbReference type="SMART" id="SM00028">
    <property type="entry name" value="TPR"/>
    <property type="match status" value="4"/>
</dbReference>
<evidence type="ECO:0000313" key="10">
    <source>
        <dbReference type="Proteomes" id="UP000501534"/>
    </source>
</evidence>
<feature type="compositionally biased region" description="Basic and acidic residues" evidence="6">
    <location>
        <begin position="432"/>
        <end position="441"/>
    </location>
</feature>
<dbReference type="Gene3D" id="1.25.40.10">
    <property type="entry name" value="Tetratricopeptide repeat domain"/>
    <property type="match status" value="2"/>
</dbReference>
<proteinExistence type="predicted"/>
<reference evidence="9 10" key="1">
    <citation type="submission" date="2020-04" db="EMBL/GenBank/DDBJ databases">
        <title>Usitatibacter rugosus gen. nov., sp. nov. and Usitatibacter palustris sp. nov., novel members of Usitatibacteraceae fam. nov. within the order Nitrosomonadales isolated from soil.</title>
        <authorList>
            <person name="Huber K.J."/>
            <person name="Neumann-Schaal M."/>
            <person name="Geppert A."/>
            <person name="Luckner M."/>
            <person name="Wanner G."/>
            <person name="Overmann J."/>
        </authorList>
    </citation>
    <scope>NUCLEOTIDE SEQUENCE [LARGE SCALE GENOMIC DNA]</scope>
    <source>
        <strain evidence="9 10">0125_3</strain>
    </source>
</reference>
<dbReference type="EMBL" id="CP053069">
    <property type="protein sequence ID" value="QJR09135.1"/>
    <property type="molecule type" value="Genomic_DNA"/>
</dbReference>
<keyword evidence="1 9" id="KW-0808">Transferase</keyword>
<dbReference type="AlphaFoldDB" id="A0A6M4GPY8"/>
<dbReference type="GO" id="GO:0004674">
    <property type="term" value="F:protein serine/threonine kinase activity"/>
    <property type="evidence" value="ECO:0007669"/>
    <property type="project" value="UniProtKB-EC"/>
</dbReference>
<evidence type="ECO:0000256" key="2">
    <source>
        <dbReference type="ARBA" id="ARBA00022741"/>
    </source>
</evidence>
<feature type="compositionally biased region" description="Low complexity" evidence="6">
    <location>
        <begin position="442"/>
        <end position="451"/>
    </location>
</feature>
<name>A0A6M4GPY8_9PROT</name>
<dbReference type="Gene3D" id="3.30.200.20">
    <property type="entry name" value="Phosphorylase Kinase, domain 1"/>
    <property type="match status" value="1"/>
</dbReference>
<evidence type="ECO:0000256" key="6">
    <source>
        <dbReference type="SAM" id="MobiDB-lite"/>
    </source>
</evidence>
<dbReference type="Gene3D" id="1.10.510.10">
    <property type="entry name" value="Transferase(Phosphotransferase) domain 1"/>
    <property type="match status" value="1"/>
</dbReference>
<dbReference type="PROSITE" id="PS50011">
    <property type="entry name" value="PROTEIN_KINASE_DOM"/>
    <property type="match status" value="1"/>
</dbReference>
<evidence type="ECO:0000256" key="4">
    <source>
        <dbReference type="ARBA" id="ARBA00022840"/>
    </source>
</evidence>
<feature type="binding site" evidence="5">
    <location>
        <position position="118"/>
    </location>
    <ligand>
        <name>ATP</name>
        <dbReference type="ChEBI" id="CHEBI:30616"/>
    </ligand>
</feature>
<dbReference type="PROSITE" id="PS00107">
    <property type="entry name" value="PROTEIN_KINASE_ATP"/>
    <property type="match status" value="1"/>
</dbReference>
<keyword evidence="7" id="KW-0812">Transmembrane</keyword>
<dbReference type="InterPro" id="IPR019734">
    <property type="entry name" value="TPR_rpt"/>
</dbReference>
<dbReference type="Pfam" id="PF13424">
    <property type="entry name" value="TPR_12"/>
    <property type="match status" value="2"/>
</dbReference>
<keyword evidence="4 5" id="KW-0067">ATP-binding</keyword>
<evidence type="ECO:0000256" key="1">
    <source>
        <dbReference type="ARBA" id="ARBA00022679"/>
    </source>
</evidence>
<evidence type="ECO:0000259" key="8">
    <source>
        <dbReference type="PROSITE" id="PS50011"/>
    </source>
</evidence>
<keyword evidence="10" id="KW-1185">Reference proteome</keyword>
<evidence type="ECO:0000313" key="9">
    <source>
        <dbReference type="EMBL" id="QJR09135.1"/>
    </source>
</evidence>
<dbReference type="SUPFAM" id="SSF48452">
    <property type="entry name" value="TPR-like"/>
    <property type="match status" value="1"/>
</dbReference>
<dbReference type="SUPFAM" id="SSF56112">
    <property type="entry name" value="Protein kinase-like (PK-like)"/>
    <property type="match status" value="1"/>
</dbReference>
<sequence>MDDAQLRRRSALIAEALERDPATLEGWLATLPEEEARAVRRALELQARPDAGNLGGVSADRFAHALAAAVDRGAIPAAHAGDRFGPWSLTHKLGEGGMGEVWKAERADGLYQGAAAIKLLRADVDRHVLARRFAREREVLARLDHPNIARLLDAGLADTHPFIVLEYVEGRTLLEHAAQRKLSTRARVSLVQKVAEAVAHAHGRLVVHRDLKPHNILVTDAGVPKVLDFGIAALLDAEGQAGDGLTRATGRALTLEYSAPEQVAGTATDVRADVYSLGVVLYELLAGSRPHQPKDGTRRSLEYAIVHDEARPLAGSFDASLVAVLARALAREPERRYPTMAAFADDLARWLDARPVTATTPTALQRLLLWSRRNRALSIATAAALVAVTVGLVAAIWLAEQARGQERVAVAALADAQQQALRAKAALARAESESSRAEREAANAQQQAAIATSESDNAKRGEAKALAAEAASRRDKAQAESEAGKAKAVSAFLVDIFQAADPEKAKGEKLTARDVVDAATTELDRRFATQPETRAELQRTLGTTYTSLQRPDKALPLLLAAANAEEAKSGKGSLERARILLSLALAESDAEKFADAVGHYREALPIVEAADGPVAESVALGKVYLTFAQCKVEPNDACLVTSEKLAEDVRARLGETHWLYAEAQNGRATGLSVIGRWREVPGVLRPLEPILLTPPPGKVVSALTIRGNLAISIYRSGDIVGAAARLGPLTDDLAKVLGPDANQTLIHRWYLAEFQRQLGEYRDCQAQNAQLVEVRSRTSGPDHALTIDVLSKAAICARAANDPAAAKAYFDRALAALPEKDVPPQRSVLRALVGLANVAIDAGDLPRATALLDRSQALITALKLETGDEWLMLCALRATVRSATDAPGAAAQLSADFATPTGARTAGSHALKGILSYVLAQAGQSDRAREESATARKLAATRIPATHPYFAVLDHVDAIASGDPAKKAATLAALETAAKRPATLPLAPLWFTL</sequence>
<accession>A0A6M4GPY8</accession>
<feature type="region of interest" description="Disordered" evidence="6">
    <location>
        <begin position="432"/>
        <end position="471"/>
    </location>
</feature>
<dbReference type="CDD" id="cd14014">
    <property type="entry name" value="STKc_PknB_like"/>
    <property type="match status" value="1"/>
</dbReference>
<feature type="transmembrane region" description="Helical" evidence="7">
    <location>
        <begin position="376"/>
        <end position="399"/>
    </location>
</feature>
<feature type="domain" description="Protein kinase" evidence="8">
    <location>
        <begin position="87"/>
        <end position="351"/>
    </location>
</feature>
<keyword evidence="3 9" id="KW-0418">Kinase</keyword>
<dbReference type="KEGG" id="uru:DSM104443_00171"/>
<dbReference type="GO" id="GO:0005524">
    <property type="term" value="F:ATP binding"/>
    <property type="evidence" value="ECO:0007669"/>
    <property type="project" value="UniProtKB-UniRule"/>
</dbReference>
<keyword evidence="7" id="KW-1133">Transmembrane helix</keyword>
<dbReference type="RefSeq" id="WP_171088832.1">
    <property type="nucleotide sequence ID" value="NZ_CP053069.1"/>
</dbReference>
<evidence type="ECO:0000256" key="7">
    <source>
        <dbReference type="SAM" id="Phobius"/>
    </source>
</evidence>
<keyword evidence="7" id="KW-0472">Membrane</keyword>
<dbReference type="InterPro" id="IPR008271">
    <property type="entry name" value="Ser/Thr_kinase_AS"/>
</dbReference>
<protein>
    <submittedName>
        <fullName evidence="9">Serine/threonine-protein kinase PknD</fullName>
        <ecNumber evidence="9">2.7.11.1</ecNumber>
    </submittedName>
</protein>
<organism evidence="9 10">
    <name type="scientific">Usitatibacter rugosus</name>
    <dbReference type="NCBI Taxonomy" id="2732067"/>
    <lineage>
        <taxon>Bacteria</taxon>
        <taxon>Pseudomonadati</taxon>
        <taxon>Pseudomonadota</taxon>
        <taxon>Betaproteobacteria</taxon>
        <taxon>Nitrosomonadales</taxon>
        <taxon>Usitatibacteraceae</taxon>
        <taxon>Usitatibacter</taxon>
    </lineage>
</organism>
<gene>
    <name evidence="9" type="primary">pknD_2</name>
    <name evidence="9" type="ORF">DSM104443_00171</name>
</gene>
<dbReference type="InterPro" id="IPR000719">
    <property type="entry name" value="Prot_kinase_dom"/>
</dbReference>
<dbReference type="PANTHER" id="PTHR43289">
    <property type="entry name" value="MITOGEN-ACTIVATED PROTEIN KINASE KINASE KINASE 20-RELATED"/>
    <property type="match status" value="1"/>
</dbReference>
<keyword evidence="2 5" id="KW-0547">Nucleotide-binding</keyword>
<dbReference type="EC" id="2.7.11.1" evidence="9"/>
<dbReference type="PROSITE" id="PS00108">
    <property type="entry name" value="PROTEIN_KINASE_ST"/>
    <property type="match status" value="1"/>
</dbReference>
<dbReference type="InterPro" id="IPR011009">
    <property type="entry name" value="Kinase-like_dom_sf"/>
</dbReference>
<dbReference type="Pfam" id="PF00069">
    <property type="entry name" value="Pkinase"/>
    <property type="match status" value="1"/>
</dbReference>
<dbReference type="InterPro" id="IPR017441">
    <property type="entry name" value="Protein_kinase_ATP_BS"/>
</dbReference>
<dbReference type="Proteomes" id="UP000501534">
    <property type="component" value="Chromosome"/>
</dbReference>
<dbReference type="SMART" id="SM00220">
    <property type="entry name" value="S_TKc"/>
    <property type="match status" value="1"/>
</dbReference>